<dbReference type="Gene3D" id="3.40.50.150">
    <property type="entry name" value="Vaccinia Virus protein VP39"/>
    <property type="match status" value="1"/>
</dbReference>
<evidence type="ECO:0000313" key="2">
    <source>
        <dbReference type="EMBL" id="UYG52556.1"/>
    </source>
</evidence>
<proteinExistence type="predicted"/>
<feature type="domain" description="Methyltransferase type 12" evidence="1">
    <location>
        <begin position="57"/>
        <end position="151"/>
    </location>
</feature>
<protein>
    <submittedName>
        <fullName evidence="2">Class I SAM-dependent methyltransferase</fullName>
    </submittedName>
</protein>
<dbReference type="GO" id="GO:0008168">
    <property type="term" value="F:methyltransferase activity"/>
    <property type="evidence" value="ECO:0007669"/>
    <property type="project" value="UniProtKB-KW"/>
</dbReference>
<dbReference type="InterPro" id="IPR029063">
    <property type="entry name" value="SAM-dependent_MTases_sf"/>
</dbReference>
<keyword evidence="2" id="KW-0808">Transferase</keyword>
<dbReference type="EMBL" id="CP106881">
    <property type="protein sequence ID" value="UYG52556.1"/>
    <property type="molecule type" value="Genomic_DNA"/>
</dbReference>
<keyword evidence="3" id="KW-1185">Reference proteome</keyword>
<dbReference type="RefSeq" id="WP_231043581.1">
    <property type="nucleotide sequence ID" value="NZ_CP106881.1"/>
</dbReference>
<evidence type="ECO:0000259" key="1">
    <source>
        <dbReference type="Pfam" id="PF08242"/>
    </source>
</evidence>
<dbReference type="GO" id="GO:0032259">
    <property type="term" value="P:methylation"/>
    <property type="evidence" value="ECO:0007669"/>
    <property type="project" value="UniProtKB-KW"/>
</dbReference>
<dbReference type="Proteomes" id="UP001162800">
    <property type="component" value="Chromosome"/>
</dbReference>
<gene>
    <name evidence="2" type="ORF">M9799_04755</name>
</gene>
<name>A0ABY6GBV5_9BURK</name>
<dbReference type="Pfam" id="PF08242">
    <property type="entry name" value="Methyltransf_12"/>
    <property type="match status" value="1"/>
</dbReference>
<dbReference type="SUPFAM" id="SSF53335">
    <property type="entry name" value="S-adenosyl-L-methionine-dependent methyltransferases"/>
    <property type="match status" value="1"/>
</dbReference>
<evidence type="ECO:0000313" key="3">
    <source>
        <dbReference type="Proteomes" id="UP001162800"/>
    </source>
</evidence>
<accession>A0ABY6GBV5</accession>
<dbReference type="InterPro" id="IPR013217">
    <property type="entry name" value="Methyltransf_12"/>
</dbReference>
<dbReference type="CDD" id="cd02440">
    <property type="entry name" value="AdoMet_MTases"/>
    <property type="match status" value="1"/>
</dbReference>
<organism evidence="2 3">
    <name type="scientific">Comamonas endophytica</name>
    <dbReference type="NCBI Taxonomy" id="2949090"/>
    <lineage>
        <taxon>Bacteria</taxon>
        <taxon>Pseudomonadati</taxon>
        <taxon>Pseudomonadota</taxon>
        <taxon>Betaproteobacteria</taxon>
        <taxon>Burkholderiales</taxon>
        <taxon>Comamonadaceae</taxon>
        <taxon>Comamonas</taxon>
    </lineage>
</organism>
<sequence>MNAIDPVAKFDHSRAAEYETQSRIALAGYDACHELGACLLSAHLGSAAKTILVAGAGGTGQEIRAMGRLEPHWRFVAADPSAAMLEQAMQRVHSEKLSHRVQAFDLPVEALPMAPRFDAATLIGVLHHVPSADAKHGLLRALAERLQPGAPLIIAGNCHVYESQPLFLQAWARRWRMAGASEAEVAAKLGKIRSGAVPPGSEAEVEALLAQAGFARPLRFFSSLFWSAWIAFKG</sequence>
<reference evidence="2" key="1">
    <citation type="submission" date="2022-09" db="EMBL/GenBank/DDBJ databases">
        <title>The complete genome of Acidovorax sp. 5MLIR.</title>
        <authorList>
            <person name="Liu L."/>
            <person name="Yue J."/>
            <person name="Yang F."/>
            <person name="Yuan J."/>
            <person name="Li L."/>
        </authorList>
    </citation>
    <scope>NUCLEOTIDE SEQUENCE</scope>
    <source>
        <strain evidence="2">5MLIR</strain>
    </source>
</reference>
<keyword evidence="2" id="KW-0489">Methyltransferase</keyword>